<keyword evidence="4 9" id="KW-0805">Transcription regulation</keyword>
<keyword evidence="5 8" id="KW-0238">DNA-binding</keyword>
<keyword evidence="3 9" id="KW-0862">Zinc</keyword>
<dbReference type="InterPro" id="IPR045174">
    <property type="entry name" value="Dof"/>
</dbReference>
<feature type="compositionally biased region" description="Low complexity" evidence="10">
    <location>
        <begin position="38"/>
        <end position="49"/>
    </location>
</feature>
<keyword evidence="1 9" id="KW-0479">Metal-binding</keyword>
<keyword evidence="13" id="KW-1185">Reference proteome</keyword>
<feature type="region of interest" description="Disordered" evidence="10">
    <location>
        <begin position="33"/>
        <end position="54"/>
    </location>
</feature>
<comment type="subcellular location">
    <subcellularLocation>
        <location evidence="8 9">Nucleus</location>
    </subcellularLocation>
</comment>
<evidence type="ECO:0000256" key="10">
    <source>
        <dbReference type="SAM" id="MobiDB-lite"/>
    </source>
</evidence>
<evidence type="ECO:0000256" key="6">
    <source>
        <dbReference type="ARBA" id="ARBA00023163"/>
    </source>
</evidence>
<dbReference type="GO" id="GO:0003677">
    <property type="term" value="F:DNA binding"/>
    <property type="evidence" value="ECO:0007669"/>
    <property type="project" value="UniProtKB-UniRule"/>
</dbReference>
<evidence type="ECO:0000256" key="4">
    <source>
        <dbReference type="ARBA" id="ARBA00023015"/>
    </source>
</evidence>
<organism evidence="12 13">
    <name type="scientific">Trifolium subterraneum</name>
    <name type="common">Subterranean clover</name>
    <dbReference type="NCBI Taxonomy" id="3900"/>
    <lineage>
        <taxon>Eukaryota</taxon>
        <taxon>Viridiplantae</taxon>
        <taxon>Streptophyta</taxon>
        <taxon>Embryophyta</taxon>
        <taxon>Tracheophyta</taxon>
        <taxon>Spermatophyta</taxon>
        <taxon>Magnoliopsida</taxon>
        <taxon>eudicotyledons</taxon>
        <taxon>Gunneridae</taxon>
        <taxon>Pentapetalae</taxon>
        <taxon>rosids</taxon>
        <taxon>fabids</taxon>
        <taxon>Fabales</taxon>
        <taxon>Fabaceae</taxon>
        <taxon>Papilionoideae</taxon>
        <taxon>50 kb inversion clade</taxon>
        <taxon>NPAAA clade</taxon>
        <taxon>Hologalegina</taxon>
        <taxon>IRL clade</taxon>
        <taxon>Trifolieae</taxon>
        <taxon>Trifolium</taxon>
    </lineage>
</organism>
<protein>
    <recommendedName>
        <fullName evidence="9">Dof zinc finger protein</fullName>
    </recommendedName>
</protein>
<evidence type="ECO:0000256" key="9">
    <source>
        <dbReference type="RuleBase" id="RU369094"/>
    </source>
</evidence>
<dbReference type="OrthoDB" id="1927254at2759"/>
<feature type="domain" description="Dof-type" evidence="11">
    <location>
        <begin position="53"/>
        <end position="107"/>
    </location>
</feature>
<dbReference type="AlphaFoldDB" id="A0A2Z6P8Q3"/>
<accession>A0A2Z6P8Q3</accession>
<dbReference type="GO" id="GO:0003700">
    <property type="term" value="F:DNA-binding transcription factor activity"/>
    <property type="evidence" value="ECO:0007669"/>
    <property type="project" value="UniProtKB-UniRule"/>
</dbReference>
<keyword evidence="2 8" id="KW-0863">Zinc-finger</keyword>
<reference evidence="13" key="1">
    <citation type="journal article" date="2017" name="Front. Plant Sci.">
        <title>Climate Clever Clovers: New Paradigm to Reduce the Environmental Footprint of Ruminants by Breeding Low Methanogenic Forages Utilizing Haplotype Variation.</title>
        <authorList>
            <person name="Kaur P."/>
            <person name="Appels R."/>
            <person name="Bayer P.E."/>
            <person name="Keeble-Gagnere G."/>
            <person name="Wang J."/>
            <person name="Hirakawa H."/>
            <person name="Shirasawa K."/>
            <person name="Vercoe P."/>
            <person name="Stefanova K."/>
            <person name="Durmic Z."/>
            <person name="Nichols P."/>
            <person name="Revell C."/>
            <person name="Isobe S.N."/>
            <person name="Edwards D."/>
            <person name="Erskine W."/>
        </authorList>
    </citation>
    <scope>NUCLEOTIDE SEQUENCE [LARGE SCALE GENOMIC DNA]</scope>
    <source>
        <strain evidence="13">cv. Daliak</strain>
    </source>
</reference>
<dbReference type="PROSITE" id="PS01361">
    <property type="entry name" value="ZF_DOF_1"/>
    <property type="match status" value="1"/>
</dbReference>
<sequence>MGLSSKQVISSSGLDWKQTLLESQDLELPKPHHLMRKQQQQQQQQTQQQSEHLNCPRCDSTNTKFCYYNNYNKSQPRHFCRACKRHWTKGGTLRNVPVGGGRKNKRSKKSTTPVSSSTTIATTTTTCTSIVANMNGGLNSNITIQNPLGVSDQKTIPSSLYQALIHPPSLLLQQNMMNTRDLSESKDFGIGIGNGHHGNGIFTSTSSTLNLPHQNQSMIFPFSTSTSFDTTTCSSSNVYYYGEEFKTMDEPIIPSTSCTNTKPWEIPASAAAAAAAAAAATTGGMEASKYWNWEDIDSLVSTDLKNPYWDDSDIKP</sequence>
<gene>
    <name evidence="12" type="ORF">TSUD_64850</name>
</gene>
<dbReference type="PANTHER" id="PTHR31992:SF97">
    <property type="entry name" value="DOF ZINC FINGER PROTEIN"/>
    <property type="match status" value="1"/>
</dbReference>
<dbReference type="Pfam" id="PF02701">
    <property type="entry name" value="Zn_ribbon_Dof"/>
    <property type="match status" value="1"/>
</dbReference>
<name>A0A2Z6P8Q3_TRISU</name>
<evidence type="ECO:0000256" key="8">
    <source>
        <dbReference type="PROSITE-ProRule" id="PRU00071"/>
    </source>
</evidence>
<evidence type="ECO:0000256" key="3">
    <source>
        <dbReference type="ARBA" id="ARBA00022833"/>
    </source>
</evidence>
<feature type="region of interest" description="Disordered" evidence="10">
    <location>
        <begin position="94"/>
        <end position="117"/>
    </location>
</feature>
<dbReference type="PANTHER" id="PTHR31992">
    <property type="entry name" value="DOF ZINC FINGER PROTEIN DOF1.4-RELATED"/>
    <property type="match status" value="1"/>
</dbReference>
<keyword evidence="7 8" id="KW-0539">Nucleus</keyword>
<comment type="function">
    <text evidence="9">Transcription factor that binds specifically to a 5'-AA[AG]G-3' consensus core sequence.</text>
</comment>
<evidence type="ECO:0000313" key="13">
    <source>
        <dbReference type="Proteomes" id="UP000242715"/>
    </source>
</evidence>
<dbReference type="GO" id="GO:0008270">
    <property type="term" value="F:zinc ion binding"/>
    <property type="evidence" value="ECO:0007669"/>
    <property type="project" value="UniProtKB-KW"/>
</dbReference>
<evidence type="ECO:0000256" key="7">
    <source>
        <dbReference type="ARBA" id="ARBA00023242"/>
    </source>
</evidence>
<evidence type="ECO:0000256" key="2">
    <source>
        <dbReference type="ARBA" id="ARBA00022771"/>
    </source>
</evidence>
<dbReference type="Proteomes" id="UP000242715">
    <property type="component" value="Unassembled WGS sequence"/>
</dbReference>
<evidence type="ECO:0000259" key="11">
    <source>
        <dbReference type="PROSITE" id="PS50884"/>
    </source>
</evidence>
<keyword evidence="6 9" id="KW-0804">Transcription</keyword>
<evidence type="ECO:0000313" key="12">
    <source>
        <dbReference type="EMBL" id="GAU40319.1"/>
    </source>
</evidence>
<dbReference type="GO" id="GO:0005634">
    <property type="term" value="C:nucleus"/>
    <property type="evidence" value="ECO:0007669"/>
    <property type="project" value="UniProtKB-SubCell"/>
</dbReference>
<proteinExistence type="predicted"/>
<dbReference type="EMBL" id="DF973799">
    <property type="protein sequence ID" value="GAU40319.1"/>
    <property type="molecule type" value="Genomic_DNA"/>
</dbReference>
<evidence type="ECO:0000256" key="1">
    <source>
        <dbReference type="ARBA" id="ARBA00022723"/>
    </source>
</evidence>
<dbReference type="PROSITE" id="PS50884">
    <property type="entry name" value="ZF_DOF_2"/>
    <property type="match status" value="1"/>
</dbReference>
<dbReference type="InterPro" id="IPR003851">
    <property type="entry name" value="Znf_Dof"/>
</dbReference>
<evidence type="ECO:0000256" key="5">
    <source>
        <dbReference type="ARBA" id="ARBA00023125"/>
    </source>
</evidence>